<dbReference type="EMBL" id="KQ991601">
    <property type="protein sequence ID" value="KZV51549.1"/>
    <property type="molecule type" value="Genomic_DNA"/>
</dbReference>
<evidence type="ECO:0000313" key="2">
    <source>
        <dbReference type="EMBL" id="KZV51549.1"/>
    </source>
</evidence>
<evidence type="ECO:0000313" key="3">
    <source>
        <dbReference type="Proteomes" id="UP000250235"/>
    </source>
</evidence>
<dbReference type="AlphaFoldDB" id="A0A2Z7D3Z9"/>
<name>A0A2Z7D3Z9_9LAMI</name>
<dbReference type="Proteomes" id="UP000250235">
    <property type="component" value="Unassembled WGS sequence"/>
</dbReference>
<evidence type="ECO:0000256" key="1">
    <source>
        <dbReference type="SAM" id="MobiDB-lite"/>
    </source>
</evidence>
<organism evidence="2 3">
    <name type="scientific">Dorcoceras hygrometricum</name>
    <dbReference type="NCBI Taxonomy" id="472368"/>
    <lineage>
        <taxon>Eukaryota</taxon>
        <taxon>Viridiplantae</taxon>
        <taxon>Streptophyta</taxon>
        <taxon>Embryophyta</taxon>
        <taxon>Tracheophyta</taxon>
        <taxon>Spermatophyta</taxon>
        <taxon>Magnoliopsida</taxon>
        <taxon>eudicotyledons</taxon>
        <taxon>Gunneridae</taxon>
        <taxon>Pentapetalae</taxon>
        <taxon>asterids</taxon>
        <taxon>lamiids</taxon>
        <taxon>Lamiales</taxon>
        <taxon>Gesneriaceae</taxon>
        <taxon>Didymocarpoideae</taxon>
        <taxon>Trichosporeae</taxon>
        <taxon>Loxocarpinae</taxon>
        <taxon>Dorcoceras</taxon>
    </lineage>
</organism>
<keyword evidence="3" id="KW-1185">Reference proteome</keyword>
<feature type="region of interest" description="Disordered" evidence="1">
    <location>
        <begin position="1"/>
        <end position="142"/>
    </location>
</feature>
<proteinExistence type="predicted"/>
<feature type="compositionally biased region" description="Basic and acidic residues" evidence="1">
    <location>
        <begin position="64"/>
        <end position="85"/>
    </location>
</feature>
<sequence length="265" mass="29642">MSPSSDFEVSLRVPETSSPDSNFVSRVAESIDCSSPPEVTHKEDDIPSTTELHRLGFLKSTRMRHGERMSKAEMKKDLKEKKVDPEGTSLSLSKGKRKASAEGGERRKKLHHEKKIKEPARETVSGGLTSEPSVMEGKNSEQQTTEAPYVLLDTSAISFVAKPSGSVSLDFTRRLIPDQDFDLVKSVPDLEALEAASLHFMQALVWNGEVANRLLRARDEVTMTRRSMDGMLNRHDGLMKNLEEIRAIIDKEKESMMLEIETSRA</sequence>
<gene>
    <name evidence="2" type="ORF">F511_05865</name>
</gene>
<accession>A0A2Z7D3Z9</accession>
<feature type="compositionally biased region" description="Polar residues" evidence="1">
    <location>
        <begin position="15"/>
        <end position="24"/>
    </location>
</feature>
<reference evidence="2 3" key="1">
    <citation type="journal article" date="2015" name="Proc. Natl. Acad. Sci. U.S.A.">
        <title>The resurrection genome of Boea hygrometrica: A blueprint for survival of dehydration.</title>
        <authorList>
            <person name="Xiao L."/>
            <person name="Yang G."/>
            <person name="Zhang L."/>
            <person name="Yang X."/>
            <person name="Zhao S."/>
            <person name="Ji Z."/>
            <person name="Zhou Q."/>
            <person name="Hu M."/>
            <person name="Wang Y."/>
            <person name="Chen M."/>
            <person name="Xu Y."/>
            <person name="Jin H."/>
            <person name="Xiao X."/>
            <person name="Hu G."/>
            <person name="Bao F."/>
            <person name="Hu Y."/>
            <person name="Wan P."/>
            <person name="Li L."/>
            <person name="Deng X."/>
            <person name="Kuang T."/>
            <person name="Xiang C."/>
            <person name="Zhu J.K."/>
            <person name="Oliver M.J."/>
            <person name="He Y."/>
        </authorList>
    </citation>
    <scope>NUCLEOTIDE SEQUENCE [LARGE SCALE GENOMIC DNA]</scope>
    <source>
        <strain evidence="3">cv. XS01</strain>
    </source>
</reference>
<protein>
    <submittedName>
        <fullName evidence="2">tRNA modification GTPase isoform 1</fullName>
    </submittedName>
</protein>